<name>A0A6C0CGP8_9ZZZZ</name>
<feature type="compositionally biased region" description="Basic residues" evidence="2">
    <location>
        <begin position="103"/>
        <end position="142"/>
    </location>
</feature>
<sequence>MATVPVRRNFTRRKRRFSYVEKYEPSSQPRVNGDESEDYSSADEVDIDTVDPRQVALDARREEENRSILEKAVRKAEEDQKKAATQRMVVTALSPRKPATFTFKRRGVSGGRGAKKHTKKQVKRARNHKQNKTTKRQPKRRN</sequence>
<feature type="region of interest" description="Disordered" evidence="2">
    <location>
        <begin position="96"/>
        <end position="142"/>
    </location>
</feature>
<keyword evidence="1" id="KW-0175">Coiled coil</keyword>
<evidence type="ECO:0000256" key="1">
    <source>
        <dbReference type="SAM" id="Coils"/>
    </source>
</evidence>
<feature type="coiled-coil region" evidence="1">
    <location>
        <begin position="59"/>
        <end position="86"/>
    </location>
</feature>
<dbReference type="AlphaFoldDB" id="A0A6C0CGP8"/>
<accession>A0A6C0CGP8</accession>
<proteinExistence type="predicted"/>
<organism evidence="3">
    <name type="scientific">viral metagenome</name>
    <dbReference type="NCBI Taxonomy" id="1070528"/>
    <lineage>
        <taxon>unclassified sequences</taxon>
        <taxon>metagenomes</taxon>
        <taxon>organismal metagenomes</taxon>
    </lineage>
</organism>
<evidence type="ECO:0000256" key="2">
    <source>
        <dbReference type="SAM" id="MobiDB-lite"/>
    </source>
</evidence>
<dbReference type="EMBL" id="MN739420">
    <property type="protein sequence ID" value="QHT03946.1"/>
    <property type="molecule type" value="Genomic_DNA"/>
</dbReference>
<evidence type="ECO:0000313" key="3">
    <source>
        <dbReference type="EMBL" id="QHT03946.1"/>
    </source>
</evidence>
<reference evidence="3" key="1">
    <citation type="journal article" date="2020" name="Nature">
        <title>Giant virus diversity and host interactions through global metagenomics.</title>
        <authorList>
            <person name="Schulz F."/>
            <person name="Roux S."/>
            <person name="Paez-Espino D."/>
            <person name="Jungbluth S."/>
            <person name="Walsh D.A."/>
            <person name="Denef V.J."/>
            <person name="McMahon K.D."/>
            <person name="Konstantinidis K.T."/>
            <person name="Eloe-Fadrosh E.A."/>
            <person name="Kyrpides N.C."/>
            <person name="Woyke T."/>
        </authorList>
    </citation>
    <scope>NUCLEOTIDE SEQUENCE</scope>
    <source>
        <strain evidence="3">GVMAG-M-3300021137-6</strain>
    </source>
</reference>
<protein>
    <submittedName>
        <fullName evidence="3">Uncharacterized protein</fullName>
    </submittedName>
</protein>
<feature type="compositionally biased region" description="Acidic residues" evidence="2">
    <location>
        <begin position="34"/>
        <end position="49"/>
    </location>
</feature>
<feature type="region of interest" description="Disordered" evidence="2">
    <location>
        <begin position="20"/>
        <end position="51"/>
    </location>
</feature>